<dbReference type="SUPFAM" id="SSF51182">
    <property type="entry name" value="RmlC-like cupins"/>
    <property type="match status" value="1"/>
</dbReference>
<dbReference type="PANTHER" id="PTHR21047:SF2">
    <property type="entry name" value="THYMIDINE DIPHOSPHO-4-KETO-RHAMNOSE 3,5-EPIMERASE"/>
    <property type="match status" value="1"/>
</dbReference>
<evidence type="ECO:0000256" key="3">
    <source>
        <dbReference type="ARBA" id="ARBA00012098"/>
    </source>
</evidence>
<evidence type="ECO:0000313" key="8">
    <source>
        <dbReference type="EMBL" id="MBC3917342.1"/>
    </source>
</evidence>
<reference evidence="8 9" key="1">
    <citation type="submission" date="2020-08" db="EMBL/GenBank/DDBJ databases">
        <title>Novel species isolated from subtropical streams in China.</title>
        <authorList>
            <person name="Lu H."/>
        </authorList>
    </citation>
    <scope>NUCLEOTIDE SEQUENCE [LARGE SCALE GENOMIC DNA]</scope>
    <source>
        <strain evidence="8 9">CY18W</strain>
    </source>
</reference>
<evidence type="ECO:0000256" key="5">
    <source>
        <dbReference type="ARBA" id="ARBA00029758"/>
    </source>
</evidence>
<dbReference type="Pfam" id="PF00908">
    <property type="entry name" value="dTDP_sugar_isom"/>
    <property type="match status" value="1"/>
</dbReference>
<proteinExistence type="predicted"/>
<dbReference type="InterPro" id="IPR014710">
    <property type="entry name" value="RmlC-like_jellyroll"/>
</dbReference>
<dbReference type="EMBL" id="JACOGF010000003">
    <property type="protein sequence ID" value="MBC3917342.1"/>
    <property type="molecule type" value="Genomic_DNA"/>
</dbReference>
<evidence type="ECO:0000256" key="6">
    <source>
        <dbReference type="ARBA" id="ARBA00031424"/>
    </source>
</evidence>
<comment type="function">
    <text evidence="2">Catalyzes the epimerization of the C3' and C5'positions of dTDP-6-deoxy-D-xylo-4-hexulose, forming dTDP-6-deoxy-L-lyxo-4-hexulose.</text>
</comment>
<accession>A0ABR6ZN90</accession>
<dbReference type="CDD" id="cd00438">
    <property type="entry name" value="cupin_RmlC"/>
    <property type="match status" value="1"/>
</dbReference>
<keyword evidence="9" id="KW-1185">Reference proteome</keyword>
<protein>
    <recommendedName>
        <fullName evidence="4">dTDP-4-dehydrorhamnose 3,5-epimerase</fullName>
        <ecNumber evidence="3">5.1.3.13</ecNumber>
    </recommendedName>
    <alternativeName>
        <fullName evidence="6">Thymidine diphospho-4-keto-rhamnose 3,5-epimerase</fullName>
    </alternativeName>
    <alternativeName>
        <fullName evidence="5">dTDP-4-keto-6-deoxyglucose 3,5-epimerase</fullName>
    </alternativeName>
    <alternativeName>
        <fullName evidence="7">dTDP-6-deoxy-D-xylo-4-hexulose 3,5-epimerase</fullName>
    </alternativeName>
</protein>
<dbReference type="Gene3D" id="2.60.120.10">
    <property type="entry name" value="Jelly Rolls"/>
    <property type="match status" value="1"/>
</dbReference>
<name>A0ABR6ZN90_9BURK</name>
<gene>
    <name evidence="8" type="ORF">H8L32_07645</name>
</gene>
<sequence>MSMSGRFDFLATPITGLQLVQRKPRGDQRGYLQRLFCSDDMQELGWTAPIAQINHTYTARKGTLRGLHLQLQPFAEMKLVSCMKGEVWDVAVDLRAGSPHFLQWHAVLLSAQNQRSYLIPAGFAHGFQTMTDDVEMLYCHSQPYMPASEMGVHPMDSRLAITWPLAVSEMSDRDNHGISLDTDFQGVNV</sequence>
<comment type="caution">
    <text evidence="8">The sequence shown here is derived from an EMBL/GenBank/DDBJ whole genome shotgun (WGS) entry which is preliminary data.</text>
</comment>
<evidence type="ECO:0000256" key="2">
    <source>
        <dbReference type="ARBA" id="ARBA00001997"/>
    </source>
</evidence>
<evidence type="ECO:0000313" key="9">
    <source>
        <dbReference type="Proteomes" id="UP000650424"/>
    </source>
</evidence>
<organism evidence="8 9">
    <name type="scientific">Undibacterium hunanense</name>
    <dbReference type="NCBI Taxonomy" id="2762292"/>
    <lineage>
        <taxon>Bacteria</taxon>
        <taxon>Pseudomonadati</taxon>
        <taxon>Pseudomonadota</taxon>
        <taxon>Betaproteobacteria</taxon>
        <taxon>Burkholderiales</taxon>
        <taxon>Oxalobacteraceae</taxon>
        <taxon>Undibacterium</taxon>
    </lineage>
</organism>
<dbReference type="EC" id="5.1.3.13" evidence="3"/>
<comment type="catalytic activity">
    <reaction evidence="1">
        <text>dTDP-4-dehydro-6-deoxy-alpha-D-glucose = dTDP-4-dehydro-beta-L-rhamnose</text>
        <dbReference type="Rhea" id="RHEA:16969"/>
        <dbReference type="ChEBI" id="CHEBI:57649"/>
        <dbReference type="ChEBI" id="CHEBI:62830"/>
        <dbReference type="EC" id="5.1.3.13"/>
    </reaction>
</comment>
<evidence type="ECO:0000256" key="4">
    <source>
        <dbReference type="ARBA" id="ARBA00019595"/>
    </source>
</evidence>
<dbReference type="InterPro" id="IPR000888">
    <property type="entry name" value="RmlC-like"/>
</dbReference>
<evidence type="ECO:0000256" key="7">
    <source>
        <dbReference type="ARBA" id="ARBA00033311"/>
    </source>
</evidence>
<evidence type="ECO:0000256" key="1">
    <source>
        <dbReference type="ARBA" id="ARBA00001298"/>
    </source>
</evidence>
<dbReference type="PANTHER" id="PTHR21047">
    <property type="entry name" value="DTDP-6-DEOXY-D-GLUCOSE-3,5 EPIMERASE"/>
    <property type="match status" value="1"/>
</dbReference>
<dbReference type="Proteomes" id="UP000650424">
    <property type="component" value="Unassembled WGS sequence"/>
</dbReference>
<dbReference type="InterPro" id="IPR011051">
    <property type="entry name" value="RmlC_Cupin_sf"/>
</dbReference>